<reference evidence="2 3" key="1">
    <citation type="submission" date="2017-04" db="EMBL/GenBank/DDBJ databases">
        <authorList>
            <person name="Afonso C.L."/>
            <person name="Miller P.J."/>
            <person name="Scott M.A."/>
            <person name="Spackman E."/>
            <person name="Goraichik I."/>
            <person name="Dimitrov K.M."/>
            <person name="Suarez D.L."/>
            <person name="Swayne D.E."/>
        </authorList>
    </citation>
    <scope>NUCLEOTIDE SEQUENCE [LARGE SCALE GENOMIC DNA]</scope>
    <source>
        <strain evidence="2 3">USBA 355</strain>
    </source>
</reference>
<name>A0A1Y6CFT0_9PROT</name>
<dbReference type="AlphaFoldDB" id="A0A1Y6CFT0"/>
<dbReference type="Pfam" id="PF06114">
    <property type="entry name" value="Peptidase_M78"/>
    <property type="match status" value="1"/>
</dbReference>
<feature type="domain" description="IrrE N-terminal-like" evidence="1">
    <location>
        <begin position="62"/>
        <end position="170"/>
    </location>
</feature>
<protein>
    <submittedName>
        <fullName evidence="2">Zn-dependent peptidase ImmA, M78 family</fullName>
    </submittedName>
</protein>
<keyword evidence="3" id="KW-1185">Reference proteome</keyword>
<dbReference type="InterPro" id="IPR052345">
    <property type="entry name" value="Rad_response_metalloprotease"/>
</dbReference>
<dbReference type="RefSeq" id="WP_085124518.1">
    <property type="nucleotide sequence ID" value="NZ_FWZX01000019.1"/>
</dbReference>
<evidence type="ECO:0000313" key="3">
    <source>
        <dbReference type="Proteomes" id="UP000192917"/>
    </source>
</evidence>
<evidence type="ECO:0000259" key="1">
    <source>
        <dbReference type="Pfam" id="PF06114"/>
    </source>
</evidence>
<accession>A0A1Y6CFT0</accession>
<gene>
    <name evidence="2" type="ORF">SAMN05428998_11920</name>
</gene>
<dbReference type="InterPro" id="IPR010359">
    <property type="entry name" value="IrrE_HExxH"/>
</dbReference>
<dbReference type="EMBL" id="FWZX01000019">
    <property type="protein sequence ID" value="SMF53359.1"/>
    <property type="molecule type" value="Genomic_DNA"/>
</dbReference>
<dbReference type="PANTHER" id="PTHR43236">
    <property type="entry name" value="ANTITOXIN HIGA1"/>
    <property type="match status" value="1"/>
</dbReference>
<dbReference type="STRING" id="560819.SAMN05428998_11920"/>
<dbReference type="Proteomes" id="UP000192917">
    <property type="component" value="Unassembled WGS sequence"/>
</dbReference>
<sequence length="291" mass="32956">MSDELLMDLADCGSPEKLIATILQHHPDWQPPVPLEAFARKVGIVEFKDLTVEGFVGALMTDDAKAQGVILVKAGQREARRRFTVAHELGHFLIPTHRGSKHCTAQDLREGRRETEHQRQEAEANRFAAGFLMPKPWFERDMDGLGEAEVSHLQDLARRYETSLEATANRYVELSEDACAIVFSKDAVVRYARAGRRFPKLAVGKGDGLPPGCASLLAPQVPLRTPTDWSEVDGTVWVRAEWGEWAPMILEQSMRQRGGYQVTLLFTERHDADHDEEERDLERSWQVGFRR</sequence>
<organism evidence="2 3">
    <name type="scientific">Tistlia consotensis USBA 355</name>
    <dbReference type="NCBI Taxonomy" id="560819"/>
    <lineage>
        <taxon>Bacteria</taxon>
        <taxon>Pseudomonadati</taxon>
        <taxon>Pseudomonadota</taxon>
        <taxon>Alphaproteobacteria</taxon>
        <taxon>Rhodospirillales</taxon>
        <taxon>Rhodovibrionaceae</taxon>
        <taxon>Tistlia</taxon>
    </lineage>
</organism>
<proteinExistence type="predicted"/>
<dbReference type="PANTHER" id="PTHR43236:SF2">
    <property type="entry name" value="BLL0069 PROTEIN"/>
    <property type="match status" value="1"/>
</dbReference>
<evidence type="ECO:0000313" key="2">
    <source>
        <dbReference type="EMBL" id="SMF53359.1"/>
    </source>
</evidence>
<dbReference type="Gene3D" id="1.10.10.2910">
    <property type="match status" value="1"/>
</dbReference>